<comment type="caution">
    <text evidence="7">Lacks conserved residue(s) required for the propagation of feature annotation.</text>
</comment>
<dbReference type="InterPro" id="IPR000301">
    <property type="entry name" value="Tetraspanin_animals"/>
</dbReference>
<dbReference type="Proteomes" id="UP000230750">
    <property type="component" value="Unassembled WGS sequence"/>
</dbReference>
<keyword evidence="5 7" id="KW-0472">Membrane</keyword>
<dbReference type="PIRSF" id="PIRSF002419">
    <property type="entry name" value="Tetraspanin"/>
    <property type="match status" value="1"/>
</dbReference>
<gene>
    <name evidence="8" type="ORF">BSL78_08883</name>
</gene>
<feature type="transmembrane region" description="Helical" evidence="7">
    <location>
        <begin position="7"/>
        <end position="28"/>
    </location>
</feature>
<evidence type="ECO:0000256" key="3">
    <source>
        <dbReference type="ARBA" id="ARBA00022692"/>
    </source>
</evidence>
<dbReference type="PANTHER" id="PTHR19282">
    <property type="entry name" value="TETRASPANIN"/>
    <property type="match status" value="1"/>
</dbReference>
<evidence type="ECO:0000256" key="7">
    <source>
        <dbReference type="RuleBase" id="RU361218"/>
    </source>
</evidence>
<dbReference type="STRING" id="307972.A0A2G8L1S1"/>
<evidence type="ECO:0000256" key="1">
    <source>
        <dbReference type="ARBA" id="ARBA00004141"/>
    </source>
</evidence>
<evidence type="ECO:0000313" key="9">
    <source>
        <dbReference type="Proteomes" id="UP000230750"/>
    </source>
</evidence>
<reference evidence="8 9" key="1">
    <citation type="journal article" date="2017" name="PLoS Biol.">
        <title>The sea cucumber genome provides insights into morphological evolution and visceral regeneration.</title>
        <authorList>
            <person name="Zhang X."/>
            <person name="Sun L."/>
            <person name="Yuan J."/>
            <person name="Sun Y."/>
            <person name="Gao Y."/>
            <person name="Zhang L."/>
            <person name="Li S."/>
            <person name="Dai H."/>
            <person name="Hamel J.F."/>
            <person name="Liu C."/>
            <person name="Yu Y."/>
            <person name="Liu S."/>
            <person name="Lin W."/>
            <person name="Guo K."/>
            <person name="Jin S."/>
            <person name="Xu P."/>
            <person name="Storey K.B."/>
            <person name="Huan P."/>
            <person name="Zhang T."/>
            <person name="Zhou Y."/>
            <person name="Zhang J."/>
            <person name="Lin C."/>
            <person name="Li X."/>
            <person name="Xing L."/>
            <person name="Huo D."/>
            <person name="Sun M."/>
            <person name="Wang L."/>
            <person name="Mercier A."/>
            <person name="Li F."/>
            <person name="Yang H."/>
            <person name="Xiang J."/>
        </authorList>
    </citation>
    <scope>NUCLEOTIDE SEQUENCE [LARGE SCALE GENOMIC DNA]</scope>
    <source>
        <strain evidence="8">Shaxun</strain>
        <tissue evidence="8">Muscle</tissue>
    </source>
</reference>
<dbReference type="AlphaFoldDB" id="A0A2G8L1S1"/>
<keyword evidence="9" id="KW-1185">Reference proteome</keyword>
<dbReference type="InterPro" id="IPR018499">
    <property type="entry name" value="Tetraspanin/Peripherin"/>
</dbReference>
<evidence type="ECO:0000256" key="2">
    <source>
        <dbReference type="ARBA" id="ARBA00006840"/>
    </source>
</evidence>
<evidence type="ECO:0000256" key="4">
    <source>
        <dbReference type="ARBA" id="ARBA00022989"/>
    </source>
</evidence>
<keyword evidence="4 7" id="KW-1133">Transmembrane helix</keyword>
<dbReference type="GO" id="GO:0016020">
    <property type="term" value="C:membrane"/>
    <property type="evidence" value="ECO:0007669"/>
    <property type="project" value="UniProtKB-SubCell"/>
</dbReference>
<comment type="similarity">
    <text evidence="2 7">Belongs to the tetraspanin (TM4SF) family.</text>
</comment>
<dbReference type="PANTHER" id="PTHR19282:SF452">
    <property type="entry name" value="LD03691P"/>
    <property type="match status" value="1"/>
</dbReference>
<keyword evidence="3 7" id="KW-0812">Transmembrane</keyword>
<protein>
    <recommendedName>
        <fullName evidence="7">Tetraspanin</fullName>
    </recommendedName>
</protein>
<evidence type="ECO:0000256" key="5">
    <source>
        <dbReference type="ARBA" id="ARBA00023136"/>
    </source>
</evidence>
<name>A0A2G8L1S1_STIJA</name>
<feature type="disulfide bond" evidence="6">
    <location>
        <begin position="147"/>
        <end position="179"/>
    </location>
</feature>
<organism evidence="8 9">
    <name type="scientific">Stichopus japonicus</name>
    <name type="common">Sea cucumber</name>
    <dbReference type="NCBI Taxonomy" id="307972"/>
    <lineage>
        <taxon>Eukaryota</taxon>
        <taxon>Metazoa</taxon>
        <taxon>Echinodermata</taxon>
        <taxon>Eleutherozoa</taxon>
        <taxon>Echinozoa</taxon>
        <taxon>Holothuroidea</taxon>
        <taxon>Aspidochirotacea</taxon>
        <taxon>Aspidochirotida</taxon>
        <taxon>Stichopodidae</taxon>
        <taxon>Apostichopus</taxon>
    </lineage>
</organism>
<comment type="subcellular location">
    <subcellularLocation>
        <location evidence="1 7">Membrane</location>
        <topology evidence="1 7">Multi-pass membrane protein</topology>
    </subcellularLocation>
</comment>
<sequence>MAREKRVLNSICHILLLFGIAFIILGVILSDRRQPLASLLDVNISPVFLVGVLSICIGGFTFLLTVLGLYGSIKERRLALFLFMIALVISAVIQVANIYFALIYSSSIRITIEDGLLLKMYLYSPNANRTETDFVRTWDFTQQKDGCCGVLSPADWGNFSYFVDNTYPDSCCRNMTNECGLRGETDIYSEVNRLKTLPLRVISWDSSLLTRR</sequence>
<dbReference type="SUPFAM" id="SSF48652">
    <property type="entry name" value="Tetraspanin"/>
    <property type="match status" value="1"/>
</dbReference>
<keyword evidence="6" id="KW-1015">Disulfide bond</keyword>
<feature type="transmembrane region" description="Helical" evidence="7">
    <location>
        <begin position="48"/>
        <end position="71"/>
    </location>
</feature>
<evidence type="ECO:0000313" key="8">
    <source>
        <dbReference type="EMBL" id="PIK54203.1"/>
    </source>
</evidence>
<comment type="caution">
    <text evidence="8">The sequence shown here is derived from an EMBL/GenBank/DDBJ whole genome shotgun (WGS) entry which is preliminary data.</text>
</comment>
<evidence type="ECO:0000256" key="6">
    <source>
        <dbReference type="PIRSR" id="PIRSR002419-1"/>
    </source>
</evidence>
<dbReference type="InterPro" id="IPR008952">
    <property type="entry name" value="Tetraspanin_EC2_sf"/>
</dbReference>
<dbReference type="EMBL" id="MRZV01000258">
    <property type="protein sequence ID" value="PIK54203.1"/>
    <property type="molecule type" value="Genomic_DNA"/>
</dbReference>
<feature type="transmembrane region" description="Helical" evidence="7">
    <location>
        <begin position="78"/>
        <end position="102"/>
    </location>
</feature>
<dbReference type="OrthoDB" id="10033535at2759"/>
<dbReference type="Gene3D" id="1.10.1450.10">
    <property type="entry name" value="Tetraspanin"/>
    <property type="match status" value="1"/>
</dbReference>
<dbReference type="Pfam" id="PF00335">
    <property type="entry name" value="Tetraspanin"/>
    <property type="match status" value="1"/>
</dbReference>
<accession>A0A2G8L1S1</accession>
<proteinExistence type="inferred from homology"/>